<evidence type="ECO:0000256" key="7">
    <source>
        <dbReference type="SAM" id="Phobius"/>
    </source>
</evidence>
<evidence type="ECO:0000259" key="8">
    <source>
        <dbReference type="PROSITE" id="PS50850"/>
    </source>
</evidence>
<dbReference type="InterPro" id="IPR020846">
    <property type="entry name" value="MFS_dom"/>
</dbReference>
<dbReference type="RefSeq" id="WP_059746345.1">
    <property type="nucleotide sequence ID" value="NZ_LRDC01000027.1"/>
</dbReference>
<feature type="transmembrane region" description="Helical" evidence="7">
    <location>
        <begin position="298"/>
        <end position="322"/>
    </location>
</feature>
<dbReference type="PROSITE" id="PS00216">
    <property type="entry name" value="SUGAR_TRANSPORT_1"/>
    <property type="match status" value="1"/>
</dbReference>
<feature type="transmembrane region" description="Helical" evidence="7">
    <location>
        <begin position="478"/>
        <end position="500"/>
    </location>
</feature>
<dbReference type="Proteomes" id="UP000055702">
    <property type="component" value="Unassembled WGS sequence"/>
</dbReference>
<accession>A0A125BEB6</accession>
<reference evidence="9 10" key="1">
    <citation type="submission" date="2016-01" db="EMBL/GenBank/DDBJ databases">
        <title>Draft genome of the antarctic isolate Shewanella frigidimarina Ag06-30.</title>
        <authorList>
            <person name="Parmeciano Di Noto G."/>
            <person name="Vazquez S."/>
            <person name="Mac Cormack W."/>
            <person name="Iriarte A."/>
            <person name="Quiroga C."/>
        </authorList>
    </citation>
    <scope>NUCLEOTIDE SEQUENCE [LARGE SCALE GENOMIC DNA]</scope>
    <source>
        <strain evidence="9 10">Ag06-30</strain>
    </source>
</reference>
<feature type="transmembrane region" description="Helical" evidence="7">
    <location>
        <begin position="262"/>
        <end position="286"/>
    </location>
</feature>
<dbReference type="InterPro" id="IPR050814">
    <property type="entry name" value="Myo-inositol_Transporter"/>
</dbReference>
<feature type="transmembrane region" description="Helical" evidence="7">
    <location>
        <begin position="176"/>
        <end position="198"/>
    </location>
</feature>
<sequence length="532" mass="58724">MIVKRHSVIFCALVVAIGGFIFGLDAALISGTIRYITVEFNLSDLQVGAVVSAPGFGVIFALMVTGYTCDRFGRKNTLLIISFIYVFSAVASVLATSFEELFISRFIGGLAFTSLSVAAMYIGEIAPSHLRGKLVSMIQINIVIGLSLAFFANYGLLLLSQSGLQWVVTLGIDSNIWRWMLGVEILPAIAWFVLLMFIPKSPRWLMMRNSDDKALTVLTQFVGADKAQKELNNIKQSLISHDQKQSFFVLFKSLFETRLRKVMVIALTIALVQQITGINAIMFYAPTIFEQLGVGTNAAFLQALVLGIVSIVFTFVAVFLIDRVGRRPLMIWGLALATVSLFACYWGFEQATYRLSADAIANLGVPDISILLANMTDITYSSDVEFKNALIDALGTKNAKMHEGILFQHAANMNAMLISVGIISFIAAFHFSLGPVMWVIFSEIFPTQIRGVAIPFFAFIASIMSYLIQQFFPWQLSHFGAADIFLSYATCGVIGFLLLFKLMPETKNKSIEEIAELLSTPETPELVAKREI</sequence>
<keyword evidence="3" id="KW-0813">Transport</keyword>
<dbReference type="Pfam" id="PF00083">
    <property type="entry name" value="Sugar_tr"/>
    <property type="match status" value="2"/>
</dbReference>
<dbReference type="AlphaFoldDB" id="A0A125BEB6"/>
<feature type="transmembrane region" description="Helical" evidence="7">
    <location>
        <begin position="452"/>
        <end position="472"/>
    </location>
</feature>
<dbReference type="InterPro" id="IPR036259">
    <property type="entry name" value="MFS_trans_sf"/>
</dbReference>
<feature type="transmembrane region" description="Helical" evidence="7">
    <location>
        <begin position="7"/>
        <end position="33"/>
    </location>
</feature>
<dbReference type="PRINTS" id="PR00171">
    <property type="entry name" value="SUGRTRNSPORT"/>
</dbReference>
<evidence type="ECO:0000256" key="1">
    <source>
        <dbReference type="ARBA" id="ARBA00004141"/>
    </source>
</evidence>
<evidence type="ECO:0000313" key="10">
    <source>
        <dbReference type="Proteomes" id="UP000055702"/>
    </source>
</evidence>
<dbReference type="InterPro" id="IPR005829">
    <property type="entry name" value="Sugar_transporter_CS"/>
</dbReference>
<feature type="transmembrane region" description="Helical" evidence="7">
    <location>
        <begin position="416"/>
        <end position="440"/>
    </location>
</feature>
<feature type="transmembrane region" description="Helical" evidence="7">
    <location>
        <begin position="45"/>
        <end position="65"/>
    </location>
</feature>
<dbReference type="EMBL" id="LRDC01000027">
    <property type="protein sequence ID" value="KVX01284.1"/>
    <property type="molecule type" value="Genomic_DNA"/>
</dbReference>
<feature type="transmembrane region" description="Helical" evidence="7">
    <location>
        <begin position="77"/>
        <end position="96"/>
    </location>
</feature>
<proteinExistence type="inferred from homology"/>
<comment type="similarity">
    <text evidence="2">Belongs to the major facilitator superfamily. Sugar transporter (TC 2.A.1.1) family.</text>
</comment>
<gene>
    <name evidence="9" type="ORF">AWJ07_18460</name>
</gene>
<feature type="domain" description="Major facilitator superfamily (MFS) profile" evidence="8">
    <location>
        <begin position="11"/>
        <end position="507"/>
    </location>
</feature>
<dbReference type="Gene3D" id="1.20.1250.20">
    <property type="entry name" value="MFS general substrate transporter like domains"/>
    <property type="match status" value="2"/>
</dbReference>
<dbReference type="PANTHER" id="PTHR48020">
    <property type="entry name" value="PROTON MYO-INOSITOL COTRANSPORTER"/>
    <property type="match status" value="1"/>
</dbReference>
<comment type="subcellular location">
    <subcellularLocation>
        <location evidence="1">Membrane</location>
        <topology evidence="1">Multi-pass membrane protein</topology>
    </subcellularLocation>
</comment>
<dbReference type="GO" id="GO:0022857">
    <property type="term" value="F:transmembrane transporter activity"/>
    <property type="evidence" value="ECO:0007669"/>
    <property type="project" value="InterPro"/>
</dbReference>
<evidence type="ECO:0000256" key="3">
    <source>
        <dbReference type="ARBA" id="ARBA00022448"/>
    </source>
</evidence>
<keyword evidence="4 7" id="KW-0812">Transmembrane</keyword>
<feature type="transmembrane region" description="Helical" evidence="7">
    <location>
        <begin position="102"/>
        <end position="122"/>
    </location>
</feature>
<dbReference type="PROSITE" id="PS50850">
    <property type="entry name" value="MFS"/>
    <property type="match status" value="1"/>
</dbReference>
<keyword evidence="6 7" id="KW-0472">Membrane</keyword>
<evidence type="ECO:0000256" key="6">
    <source>
        <dbReference type="ARBA" id="ARBA00023136"/>
    </source>
</evidence>
<evidence type="ECO:0000256" key="2">
    <source>
        <dbReference type="ARBA" id="ARBA00010992"/>
    </source>
</evidence>
<organism evidence="9">
    <name type="scientific">Shewanella frigidimarina</name>
    <dbReference type="NCBI Taxonomy" id="56812"/>
    <lineage>
        <taxon>Bacteria</taxon>
        <taxon>Pseudomonadati</taxon>
        <taxon>Pseudomonadota</taxon>
        <taxon>Gammaproteobacteria</taxon>
        <taxon>Alteromonadales</taxon>
        <taxon>Shewanellaceae</taxon>
        <taxon>Shewanella</taxon>
    </lineage>
</organism>
<evidence type="ECO:0000256" key="4">
    <source>
        <dbReference type="ARBA" id="ARBA00022692"/>
    </source>
</evidence>
<dbReference type="GO" id="GO:0016020">
    <property type="term" value="C:membrane"/>
    <property type="evidence" value="ECO:0007669"/>
    <property type="project" value="UniProtKB-SubCell"/>
</dbReference>
<dbReference type="InterPro" id="IPR003663">
    <property type="entry name" value="Sugar/inositol_transpt"/>
</dbReference>
<name>A0A125BEB6_SHEFR</name>
<feature type="transmembrane region" description="Helical" evidence="7">
    <location>
        <begin position="134"/>
        <end position="156"/>
    </location>
</feature>
<evidence type="ECO:0000256" key="5">
    <source>
        <dbReference type="ARBA" id="ARBA00022989"/>
    </source>
</evidence>
<keyword evidence="5 7" id="KW-1133">Transmembrane helix</keyword>
<dbReference type="PANTHER" id="PTHR48020:SF12">
    <property type="entry name" value="PROTON MYO-INOSITOL COTRANSPORTER"/>
    <property type="match status" value="1"/>
</dbReference>
<dbReference type="SUPFAM" id="SSF103473">
    <property type="entry name" value="MFS general substrate transporter"/>
    <property type="match status" value="1"/>
</dbReference>
<evidence type="ECO:0000313" key="9">
    <source>
        <dbReference type="EMBL" id="KVX01284.1"/>
    </source>
</evidence>
<comment type="caution">
    <text evidence="9">The sequence shown here is derived from an EMBL/GenBank/DDBJ whole genome shotgun (WGS) entry which is preliminary data.</text>
</comment>
<protein>
    <submittedName>
        <fullName evidence="9">MFS transporter</fullName>
    </submittedName>
</protein>
<feature type="transmembrane region" description="Helical" evidence="7">
    <location>
        <begin position="329"/>
        <end position="348"/>
    </location>
</feature>
<dbReference type="InterPro" id="IPR005828">
    <property type="entry name" value="MFS_sugar_transport-like"/>
</dbReference>